<organism evidence="1 2">
    <name type="scientific">Streptomyces pratisoli</name>
    <dbReference type="NCBI Taxonomy" id="3139917"/>
    <lineage>
        <taxon>Bacteria</taxon>
        <taxon>Bacillati</taxon>
        <taxon>Actinomycetota</taxon>
        <taxon>Actinomycetes</taxon>
        <taxon>Kitasatosporales</taxon>
        <taxon>Streptomycetaceae</taxon>
        <taxon>Streptomyces</taxon>
    </lineage>
</organism>
<proteinExistence type="predicted"/>
<sequence>MSRSPSLPPPPPPVEIRSWPDREAMLADRAAVLGSLTDRLLGVPQLLLFLLVMAGLQAGWGLVGAGLVILDDGSDPLTFVFLGVAVLLGLAVLVPLGFVAGFGIRRDSRIRRLLTEWAALDLDPARDARHGAPGLSLLWFLVSFLLGAVGLWISFVAPASARAGSWTYGEVAYLMGVGVICWVTGLIGVAKAVAHYRWAVRLTSVVPAAAARGGAHR</sequence>
<evidence type="ECO:0000313" key="1">
    <source>
        <dbReference type="EMBL" id="MEJ8659192.1"/>
    </source>
</evidence>
<protein>
    <submittedName>
        <fullName evidence="1">Uncharacterized protein</fullName>
    </submittedName>
</protein>
<gene>
    <name evidence="1" type="ORF">WKI58_22200</name>
</gene>
<accession>A0ACC6QMY8</accession>
<reference evidence="1" key="1">
    <citation type="submission" date="2024-03" db="EMBL/GenBank/DDBJ databases">
        <title>Novel Streptomyces species of biotechnological and ecological value are a feature of Machair soil.</title>
        <authorList>
            <person name="Prole J.R."/>
            <person name="Goodfellow M."/>
            <person name="Allenby N."/>
            <person name="Ward A.C."/>
        </authorList>
    </citation>
    <scope>NUCLEOTIDE SEQUENCE</scope>
    <source>
        <strain evidence="1">MS1.AVA.4</strain>
    </source>
</reference>
<comment type="caution">
    <text evidence="1">The sequence shown here is derived from an EMBL/GenBank/DDBJ whole genome shotgun (WGS) entry which is preliminary data.</text>
</comment>
<dbReference type="EMBL" id="JBBKAI010000002">
    <property type="protein sequence ID" value="MEJ8659192.1"/>
    <property type="molecule type" value="Genomic_DNA"/>
</dbReference>
<dbReference type="Proteomes" id="UP001375539">
    <property type="component" value="Unassembled WGS sequence"/>
</dbReference>
<name>A0ACC6QMY8_9ACTN</name>
<keyword evidence="2" id="KW-1185">Reference proteome</keyword>
<evidence type="ECO:0000313" key="2">
    <source>
        <dbReference type="Proteomes" id="UP001375539"/>
    </source>
</evidence>